<dbReference type="RefSeq" id="WP_012195221.1">
    <property type="nucleotide sequence ID" value="NC_009976.1"/>
</dbReference>
<dbReference type="AlphaFoldDB" id="A9B9T7"/>
<evidence type="ECO:0000313" key="1">
    <source>
        <dbReference type="EMBL" id="ABX08599.1"/>
    </source>
</evidence>
<dbReference type="eggNOG" id="ENOG503418C">
    <property type="taxonomic scope" value="Bacteria"/>
</dbReference>
<dbReference type="InterPro" id="IPR021734">
    <property type="entry name" value="DUF3303"/>
</dbReference>
<sequence>MPIFNLEPLEKKLVLKTQMQFYVVTCVVPSETQDEGYTAFIKYMEDGAEMDKFDGFELVARLHMPESGELCIICKASDTKALFKHFMFWRSAFGCEFLYRPALTCAEMVEMQKQHNANLEEKGF</sequence>
<gene>
    <name evidence="1" type="ordered locus">P9211_06681</name>
</gene>
<accession>A9B9T7</accession>
<evidence type="ECO:0000313" key="2">
    <source>
        <dbReference type="Proteomes" id="UP000000788"/>
    </source>
</evidence>
<name>A9B9T7_PROM4</name>
<dbReference type="Proteomes" id="UP000000788">
    <property type="component" value="Chromosome"/>
</dbReference>
<proteinExistence type="predicted"/>
<evidence type="ECO:0008006" key="3">
    <source>
        <dbReference type="Google" id="ProtNLM"/>
    </source>
</evidence>
<dbReference type="HOGENOM" id="CLU_158026_1_0_3"/>
<reference evidence="1 2" key="1">
    <citation type="journal article" date="2007" name="PLoS Genet.">
        <title>Patterns and implications of gene gain and loss in the evolution of Prochlorococcus.</title>
        <authorList>
            <person name="Kettler G.C."/>
            <person name="Martiny A.C."/>
            <person name="Huang K."/>
            <person name="Zucker J."/>
            <person name="Coleman M.L."/>
            <person name="Rodrigue S."/>
            <person name="Chen F."/>
            <person name="Lapidus A."/>
            <person name="Ferriera S."/>
            <person name="Johnson J."/>
            <person name="Steglich C."/>
            <person name="Church G.M."/>
            <person name="Richardson P."/>
            <person name="Chisholm S.W."/>
        </authorList>
    </citation>
    <scope>NUCLEOTIDE SEQUENCE [LARGE SCALE GENOMIC DNA]</scope>
    <source>
        <strain evidence="2">MIT 9211</strain>
    </source>
</reference>
<protein>
    <recommendedName>
        <fullName evidence="3">DUF3303 domain-containing protein</fullName>
    </recommendedName>
</protein>
<dbReference type="EMBL" id="CP000878">
    <property type="protein sequence ID" value="ABX08599.1"/>
    <property type="molecule type" value="Genomic_DNA"/>
</dbReference>
<organism evidence="1 2">
    <name type="scientific">Prochlorococcus marinus (strain MIT 9211)</name>
    <dbReference type="NCBI Taxonomy" id="93059"/>
    <lineage>
        <taxon>Bacteria</taxon>
        <taxon>Bacillati</taxon>
        <taxon>Cyanobacteriota</taxon>
        <taxon>Cyanophyceae</taxon>
        <taxon>Synechococcales</taxon>
        <taxon>Prochlorococcaceae</taxon>
        <taxon>Prochlorococcus</taxon>
    </lineage>
</organism>
<keyword evidence="2" id="KW-1185">Reference proteome</keyword>
<dbReference type="STRING" id="93059.P9211_06681"/>
<dbReference type="KEGG" id="pmj:P9211_06681"/>
<dbReference type="Pfam" id="PF11746">
    <property type="entry name" value="DUF3303"/>
    <property type="match status" value="1"/>
</dbReference>